<dbReference type="GO" id="GO:0003700">
    <property type="term" value="F:DNA-binding transcription factor activity"/>
    <property type="evidence" value="ECO:0007669"/>
    <property type="project" value="InterPro"/>
</dbReference>
<evidence type="ECO:0000313" key="2">
    <source>
        <dbReference type="EMBL" id="NYR14634.1"/>
    </source>
</evidence>
<dbReference type="SUPFAM" id="SSF46785">
    <property type="entry name" value="Winged helix' DNA-binding domain"/>
    <property type="match status" value="1"/>
</dbReference>
<dbReference type="PROSITE" id="PS50987">
    <property type="entry name" value="HTH_ARSR_2"/>
    <property type="match status" value="1"/>
</dbReference>
<evidence type="ECO:0000259" key="1">
    <source>
        <dbReference type="PROSITE" id="PS50987"/>
    </source>
</evidence>
<dbReference type="Pfam" id="PF13412">
    <property type="entry name" value="HTH_24"/>
    <property type="match status" value="1"/>
</dbReference>
<proteinExistence type="predicted"/>
<dbReference type="Proteomes" id="UP000554766">
    <property type="component" value="Unassembled WGS sequence"/>
</dbReference>
<protein>
    <submittedName>
        <fullName evidence="2">Winged helix-turn-helix transcriptional regulator</fullName>
    </submittedName>
</protein>
<dbReference type="InterPro" id="IPR036388">
    <property type="entry name" value="WH-like_DNA-bd_sf"/>
</dbReference>
<gene>
    <name evidence="2" type="ORF">HC235_01360</name>
</gene>
<dbReference type="AlphaFoldDB" id="A0A7L4P7G1"/>
<dbReference type="Gene3D" id="1.10.10.10">
    <property type="entry name" value="Winged helix-like DNA-binding domain superfamily/Winged helix DNA-binding domain"/>
    <property type="match status" value="1"/>
</dbReference>
<dbReference type="OMA" id="HENEQPY"/>
<dbReference type="EMBL" id="JAAVJF010000001">
    <property type="protein sequence ID" value="NYR14634.1"/>
    <property type="molecule type" value="Genomic_DNA"/>
</dbReference>
<dbReference type="InterPro" id="IPR011991">
    <property type="entry name" value="ArsR-like_HTH"/>
</dbReference>
<comment type="caution">
    <text evidence="2">The sequence shown here is derived from an EMBL/GenBank/DDBJ whole genome shotgun (WGS) entry which is preliminary data.</text>
</comment>
<dbReference type="InterPro" id="IPR001845">
    <property type="entry name" value="HTH_ArsR_DNA-bd_dom"/>
</dbReference>
<dbReference type="InterPro" id="IPR036390">
    <property type="entry name" value="WH_DNA-bd_sf"/>
</dbReference>
<reference evidence="2 3" key="1">
    <citation type="journal article" date="2020" name="Nat. Commun.">
        <title>The structures of two archaeal type IV pili illuminate evolutionary relationships.</title>
        <authorList>
            <person name="Wang F."/>
            <person name="Baquero D.P."/>
            <person name="Su Z."/>
            <person name="Beltran L.C."/>
            <person name="Prangishvili D."/>
            <person name="Krupovic M."/>
            <person name="Egelman E.H."/>
        </authorList>
    </citation>
    <scope>NUCLEOTIDE SEQUENCE [LARGE SCALE GENOMIC DNA]</scope>
    <source>
        <strain evidence="2 3">2GA</strain>
    </source>
</reference>
<keyword evidence="3" id="KW-1185">Reference proteome</keyword>
<name>A0A7L4P7G1_9CREN</name>
<dbReference type="RefSeq" id="WP_011900329.1">
    <property type="nucleotide sequence ID" value="NZ_JAAVJF010000001.1"/>
</dbReference>
<feature type="domain" description="HTH arsR-type" evidence="1">
    <location>
        <begin position="1"/>
        <end position="86"/>
    </location>
</feature>
<dbReference type="SMART" id="SM00418">
    <property type="entry name" value="HTH_ARSR"/>
    <property type="match status" value="1"/>
</dbReference>
<evidence type="ECO:0000313" key="3">
    <source>
        <dbReference type="Proteomes" id="UP000554766"/>
    </source>
</evidence>
<dbReference type="GeneID" id="5056136"/>
<dbReference type="CDD" id="cd00090">
    <property type="entry name" value="HTH_ARSR"/>
    <property type="match status" value="1"/>
</dbReference>
<accession>A0A7L4P7G1</accession>
<organism evidence="2 3">
    <name type="scientific">Pyrobaculum arsenaticum</name>
    <dbReference type="NCBI Taxonomy" id="121277"/>
    <lineage>
        <taxon>Archaea</taxon>
        <taxon>Thermoproteota</taxon>
        <taxon>Thermoprotei</taxon>
        <taxon>Thermoproteales</taxon>
        <taxon>Thermoproteaceae</taxon>
        <taxon>Pyrobaculum</taxon>
    </lineage>
</organism>
<sequence>MIDKVLGSQTKVKIILTLWRHGEMNMAALVEKVGAAHQTVIQQLEQLIDYGVVEARQVGRMRLFRIARDPAFQQLAEALARADEWLATRV</sequence>